<dbReference type="Proteomes" id="UP000604825">
    <property type="component" value="Unassembled WGS sequence"/>
</dbReference>
<feature type="compositionally biased region" description="Low complexity" evidence="1">
    <location>
        <begin position="20"/>
        <end position="29"/>
    </location>
</feature>
<evidence type="ECO:0000313" key="2">
    <source>
        <dbReference type="EMBL" id="CAD6226026.1"/>
    </source>
</evidence>
<reference evidence="2" key="1">
    <citation type="submission" date="2020-10" db="EMBL/GenBank/DDBJ databases">
        <authorList>
            <person name="Han B."/>
            <person name="Lu T."/>
            <person name="Zhao Q."/>
            <person name="Huang X."/>
            <person name="Zhao Y."/>
        </authorList>
    </citation>
    <scope>NUCLEOTIDE SEQUENCE</scope>
</reference>
<keyword evidence="3" id="KW-1185">Reference proteome</keyword>
<evidence type="ECO:0000313" key="3">
    <source>
        <dbReference type="Proteomes" id="UP000604825"/>
    </source>
</evidence>
<evidence type="ECO:0000256" key="1">
    <source>
        <dbReference type="SAM" id="MobiDB-lite"/>
    </source>
</evidence>
<feature type="region of interest" description="Disordered" evidence="1">
    <location>
        <begin position="20"/>
        <end position="41"/>
    </location>
</feature>
<comment type="caution">
    <text evidence="2">The sequence shown here is derived from an EMBL/GenBank/DDBJ whole genome shotgun (WGS) entry which is preliminary data.</text>
</comment>
<dbReference type="AlphaFoldDB" id="A0A811NSX6"/>
<dbReference type="EMBL" id="CAJGYO010000004">
    <property type="protein sequence ID" value="CAD6226026.1"/>
    <property type="molecule type" value="Genomic_DNA"/>
</dbReference>
<feature type="compositionally biased region" description="Gly residues" evidence="1">
    <location>
        <begin position="30"/>
        <end position="41"/>
    </location>
</feature>
<name>A0A811NSX6_9POAL</name>
<organism evidence="2 3">
    <name type="scientific">Miscanthus lutarioriparius</name>
    <dbReference type="NCBI Taxonomy" id="422564"/>
    <lineage>
        <taxon>Eukaryota</taxon>
        <taxon>Viridiplantae</taxon>
        <taxon>Streptophyta</taxon>
        <taxon>Embryophyta</taxon>
        <taxon>Tracheophyta</taxon>
        <taxon>Spermatophyta</taxon>
        <taxon>Magnoliopsida</taxon>
        <taxon>Liliopsida</taxon>
        <taxon>Poales</taxon>
        <taxon>Poaceae</taxon>
        <taxon>PACMAD clade</taxon>
        <taxon>Panicoideae</taxon>
        <taxon>Andropogonodae</taxon>
        <taxon>Andropogoneae</taxon>
        <taxon>Saccharinae</taxon>
        <taxon>Miscanthus</taxon>
    </lineage>
</organism>
<sequence length="65" mass="6714">MGTTEAVVPLLTESQTESFGGLLLSPRSGSGSGRQRAGGGSLSSSIFDISVDSIHDELLICVLFE</sequence>
<proteinExistence type="predicted"/>
<protein>
    <submittedName>
        <fullName evidence="2">Uncharacterized protein</fullName>
    </submittedName>
</protein>
<gene>
    <name evidence="2" type="ORF">NCGR_LOCUS17898</name>
</gene>
<accession>A0A811NSX6</accession>